<comment type="caution">
    <text evidence="2">The sequence shown here is derived from an EMBL/GenBank/DDBJ whole genome shotgun (WGS) entry which is preliminary data.</text>
</comment>
<dbReference type="Gramene" id="mRNA:HanXRQr2_Chr05g0237631">
    <property type="protein sequence ID" value="CDS:HanXRQr2_Chr05g0237631.1"/>
    <property type="gene ID" value="HanXRQr2_Chr05g0237631"/>
</dbReference>
<keyword evidence="3" id="KW-1185">Reference proteome</keyword>
<reference evidence="2" key="2">
    <citation type="submission" date="2020-06" db="EMBL/GenBank/DDBJ databases">
        <title>Helianthus annuus Genome sequencing and assembly Release 2.</title>
        <authorList>
            <person name="Gouzy J."/>
            <person name="Langlade N."/>
            <person name="Munos S."/>
        </authorList>
    </citation>
    <scope>NUCLEOTIDE SEQUENCE</scope>
    <source>
        <tissue evidence="2">Leaves</tissue>
    </source>
</reference>
<evidence type="ECO:0000313" key="3">
    <source>
        <dbReference type="Proteomes" id="UP000215914"/>
    </source>
</evidence>
<reference evidence="2" key="1">
    <citation type="journal article" date="2017" name="Nature">
        <title>The sunflower genome provides insights into oil metabolism, flowering and Asterid evolution.</title>
        <authorList>
            <person name="Badouin H."/>
            <person name="Gouzy J."/>
            <person name="Grassa C.J."/>
            <person name="Murat F."/>
            <person name="Staton S.E."/>
            <person name="Cottret L."/>
            <person name="Lelandais-Briere C."/>
            <person name="Owens G.L."/>
            <person name="Carrere S."/>
            <person name="Mayjonade B."/>
            <person name="Legrand L."/>
            <person name="Gill N."/>
            <person name="Kane N.C."/>
            <person name="Bowers J.E."/>
            <person name="Hubner S."/>
            <person name="Bellec A."/>
            <person name="Berard A."/>
            <person name="Berges H."/>
            <person name="Blanchet N."/>
            <person name="Boniface M.C."/>
            <person name="Brunel D."/>
            <person name="Catrice O."/>
            <person name="Chaidir N."/>
            <person name="Claudel C."/>
            <person name="Donnadieu C."/>
            <person name="Faraut T."/>
            <person name="Fievet G."/>
            <person name="Helmstetter N."/>
            <person name="King M."/>
            <person name="Knapp S.J."/>
            <person name="Lai Z."/>
            <person name="Le Paslier M.C."/>
            <person name="Lippi Y."/>
            <person name="Lorenzon L."/>
            <person name="Mandel J.R."/>
            <person name="Marage G."/>
            <person name="Marchand G."/>
            <person name="Marquand E."/>
            <person name="Bret-Mestries E."/>
            <person name="Morien E."/>
            <person name="Nambeesan S."/>
            <person name="Nguyen T."/>
            <person name="Pegot-Espagnet P."/>
            <person name="Pouilly N."/>
            <person name="Raftis F."/>
            <person name="Sallet E."/>
            <person name="Schiex T."/>
            <person name="Thomas J."/>
            <person name="Vandecasteele C."/>
            <person name="Vares D."/>
            <person name="Vear F."/>
            <person name="Vautrin S."/>
            <person name="Crespi M."/>
            <person name="Mangin B."/>
            <person name="Burke J.M."/>
            <person name="Salse J."/>
            <person name="Munos S."/>
            <person name="Vincourt P."/>
            <person name="Rieseberg L.H."/>
            <person name="Langlade N.B."/>
        </authorList>
    </citation>
    <scope>NUCLEOTIDE SEQUENCE</scope>
    <source>
        <tissue evidence="2">Leaves</tissue>
    </source>
</reference>
<keyword evidence="1" id="KW-0812">Transmembrane</keyword>
<gene>
    <name evidence="2" type="ORF">HanXRQr2_Chr05g0237631</name>
</gene>
<keyword evidence="1" id="KW-0472">Membrane</keyword>
<sequence>MVPAVFSHGHSAFLFGFLRSLGSIYMLFGWVFGWGDSQTISNPFLFFFFLCFYK</sequence>
<dbReference type="Proteomes" id="UP000215914">
    <property type="component" value="Unassembled WGS sequence"/>
</dbReference>
<name>A0A9K3J3R8_HELAN</name>
<dbReference type="AlphaFoldDB" id="A0A9K3J3R8"/>
<protein>
    <submittedName>
        <fullName evidence="2">Uncharacterized protein</fullName>
    </submittedName>
</protein>
<accession>A0A9K3J3R8</accession>
<feature type="transmembrane region" description="Helical" evidence="1">
    <location>
        <begin position="12"/>
        <end position="31"/>
    </location>
</feature>
<evidence type="ECO:0000313" key="2">
    <source>
        <dbReference type="EMBL" id="KAF5807796.1"/>
    </source>
</evidence>
<evidence type="ECO:0000256" key="1">
    <source>
        <dbReference type="SAM" id="Phobius"/>
    </source>
</evidence>
<organism evidence="2 3">
    <name type="scientific">Helianthus annuus</name>
    <name type="common">Common sunflower</name>
    <dbReference type="NCBI Taxonomy" id="4232"/>
    <lineage>
        <taxon>Eukaryota</taxon>
        <taxon>Viridiplantae</taxon>
        <taxon>Streptophyta</taxon>
        <taxon>Embryophyta</taxon>
        <taxon>Tracheophyta</taxon>
        <taxon>Spermatophyta</taxon>
        <taxon>Magnoliopsida</taxon>
        <taxon>eudicotyledons</taxon>
        <taxon>Gunneridae</taxon>
        <taxon>Pentapetalae</taxon>
        <taxon>asterids</taxon>
        <taxon>campanulids</taxon>
        <taxon>Asterales</taxon>
        <taxon>Asteraceae</taxon>
        <taxon>Asteroideae</taxon>
        <taxon>Heliantheae alliance</taxon>
        <taxon>Heliantheae</taxon>
        <taxon>Helianthus</taxon>
    </lineage>
</organism>
<dbReference type="EMBL" id="MNCJ02000320">
    <property type="protein sequence ID" value="KAF5807796.1"/>
    <property type="molecule type" value="Genomic_DNA"/>
</dbReference>
<proteinExistence type="predicted"/>
<keyword evidence="1" id="KW-1133">Transmembrane helix</keyword>